<feature type="transmembrane region" description="Helical" evidence="1">
    <location>
        <begin position="131"/>
        <end position="148"/>
    </location>
</feature>
<sequence>MDLVPQLLFQILMGIGLAASAGLRAFLPLLVVGVAGRVGWVPLSDSFSWLSDWPALCVLAVAVLVEVLSDKFPAVDNFLDMIQVFVKPVAGTILVASVVTDLSPLQTTVLALILGSGTAGTVHVVKAKTRLVSTVSTAGVANPILSVAEDTASLAGSVLSLIVPPVVVLVLVFTLVFVYVQVRKGRLGLPGSRKDG</sequence>
<dbReference type="Proteomes" id="UP000648239">
    <property type="component" value="Unassembled WGS sequence"/>
</dbReference>
<feature type="transmembrane region" description="Helical" evidence="1">
    <location>
        <begin position="7"/>
        <end position="27"/>
    </location>
</feature>
<keyword evidence="1" id="KW-0812">Transmembrane</keyword>
<dbReference type="AlphaFoldDB" id="A0A8J7CLJ9"/>
<evidence type="ECO:0000259" key="2">
    <source>
        <dbReference type="Pfam" id="PF13548"/>
    </source>
</evidence>
<feature type="transmembrane region" description="Helical" evidence="1">
    <location>
        <begin position="81"/>
        <end position="99"/>
    </location>
</feature>
<keyword evidence="1" id="KW-1133">Transmembrane helix</keyword>
<accession>A0A8J7CLJ9</accession>
<feature type="transmembrane region" description="Helical" evidence="1">
    <location>
        <begin position="154"/>
        <end position="180"/>
    </location>
</feature>
<evidence type="ECO:0000256" key="1">
    <source>
        <dbReference type="SAM" id="Phobius"/>
    </source>
</evidence>
<dbReference type="InterPro" id="IPR025196">
    <property type="entry name" value="DUF4126"/>
</dbReference>
<gene>
    <name evidence="3" type="ORF">IFK94_08680</name>
</gene>
<keyword evidence="1" id="KW-0472">Membrane</keyword>
<organism evidence="3 4">
    <name type="scientific">Candidatus Polarisedimenticola svalbardensis</name>
    <dbReference type="NCBI Taxonomy" id="2886004"/>
    <lineage>
        <taxon>Bacteria</taxon>
        <taxon>Pseudomonadati</taxon>
        <taxon>Acidobacteriota</taxon>
        <taxon>Candidatus Polarisedimenticolia</taxon>
        <taxon>Candidatus Polarisedimenticolales</taxon>
        <taxon>Candidatus Polarisedimenticolaceae</taxon>
        <taxon>Candidatus Polarisedimenticola</taxon>
    </lineage>
</organism>
<feature type="transmembrane region" description="Helical" evidence="1">
    <location>
        <begin position="47"/>
        <end position="69"/>
    </location>
</feature>
<feature type="domain" description="DUF4126" evidence="2">
    <location>
        <begin position="11"/>
        <end position="183"/>
    </location>
</feature>
<protein>
    <submittedName>
        <fullName evidence="3">DUF4126 domain-containing protein</fullName>
    </submittedName>
</protein>
<comment type="caution">
    <text evidence="3">The sequence shown here is derived from an EMBL/GenBank/DDBJ whole genome shotgun (WGS) entry which is preliminary data.</text>
</comment>
<proteinExistence type="predicted"/>
<reference evidence="3 4" key="1">
    <citation type="submission" date="2020-08" db="EMBL/GenBank/DDBJ databases">
        <title>Acidobacteriota in marine sediments use diverse sulfur dissimilation pathways.</title>
        <authorList>
            <person name="Wasmund K."/>
        </authorList>
    </citation>
    <scope>NUCLEOTIDE SEQUENCE [LARGE SCALE GENOMIC DNA]</scope>
    <source>
        <strain evidence="3">MAG AM4</strain>
    </source>
</reference>
<dbReference type="Pfam" id="PF13548">
    <property type="entry name" value="DUF4126"/>
    <property type="match status" value="1"/>
</dbReference>
<evidence type="ECO:0000313" key="3">
    <source>
        <dbReference type="EMBL" id="MBD3868188.1"/>
    </source>
</evidence>
<feature type="transmembrane region" description="Helical" evidence="1">
    <location>
        <begin position="105"/>
        <end position="124"/>
    </location>
</feature>
<dbReference type="EMBL" id="JACXWD010000024">
    <property type="protein sequence ID" value="MBD3868188.1"/>
    <property type="molecule type" value="Genomic_DNA"/>
</dbReference>
<name>A0A8J7CLJ9_9BACT</name>
<evidence type="ECO:0000313" key="4">
    <source>
        <dbReference type="Proteomes" id="UP000648239"/>
    </source>
</evidence>